<name>A0A939NNR6_KLEPN</name>
<reference evidence="5" key="1">
    <citation type="submission" date="2021-03" db="EMBL/GenBank/DDBJ databases">
        <title>Molecular epidemiology and mechanisms of colistin and carbapenem resistance in Enterobacteriaceae from clinical isolates, the environment and porcine samples in Pretoria, South Africa.</title>
        <authorList>
            <person name="Bogoshi D."/>
            <person name="Mbelle N.M."/>
            <person name="Naidoo V."/>
            <person name="Osei Sekyere J."/>
        </authorList>
    </citation>
    <scope>NUCLEOTIDE SEQUENCE</scope>
    <source>
        <strain evidence="5">C034</strain>
    </source>
</reference>
<keyword evidence="1" id="KW-0227">DNA damage</keyword>
<dbReference type="PANTHER" id="PTHR12159:SF9">
    <property type="entry name" value="G_T MISMATCH-SPECIFIC THYMINE DNA GLYCOSYLASE"/>
    <property type="match status" value="1"/>
</dbReference>
<evidence type="ECO:0000259" key="4">
    <source>
        <dbReference type="Pfam" id="PF03167"/>
    </source>
</evidence>
<evidence type="ECO:0000256" key="1">
    <source>
        <dbReference type="ARBA" id="ARBA00022763"/>
    </source>
</evidence>
<dbReference type="EMBL" id="JAGETO010000247">
    <property type="protein sequence ID" value="MBO2029712.1"/>
    <property type="molecule type" value="Genomic_DNA"/>
</dbReference>
<dbReference type="GO" id="GO:0004844">
    <property type="term" value="F:uracil DNA N-glycosylase activity"/>
    <property type="evidence" value="ECO:0007669"/>
    <property type="project" value="TreeGrafter"/>
</dbReference>
<dbReference type="Pfam" id="PF03167">
    <property type="entry name" value="UDG"/>
    <property type="match status" value="1"/>
</dbReference>
<accession>A0A939NNR6</accession>
<comment type="caution">
    <text evidence="5">The sequence shown here is derived from an EMBL/GenBank/DDBJ whole genome shotgun (WGS) entry which is preliminary data.</text>
</comment>
<keyword evidence="5" id="KW-0326">Glycosidase</keyword>
<sequence length="183" mass="20138">MRVVFCGINPGSPPPIPAFICPSGNRFWKVIHQAGFTDRQLRPEEELQLLDTRCGITMLVERPTVQASEVALQELRSGGVSWCGRLRSISRRRWRCSASRPSSWPLTSAARSGKQAMTIGTTQVWVLPNPSGLNRATLDKLVAAYRELDDATATPRPVAEEATFPDGHLNAIKSSPQGAFNRL</sequence>
<dbReference type="AlphaFoldDB" id="A0A939NNR6"/>
<evidence type="ECO:0000313" key="6">
    <source>
        <dbReference type="Proteomes" id="UP000664620"/>
    </source>
</evidence>
<gene>
    <name evidence="5" type="primary">mug</name>
    <name evidence="5" type="ORF">J4734_28000</name>
</gene>
<dbReference type="NCBIfam" id="NF007570">
    <property type="entry name" value="PRK10201.1"/>
    <property type="match status" value="1"/>
</dbReference>
<dbReference type="GO" id="GO:0006285">
    <property type="term" value="P:base-excision repair, AP site formation"/>
    <property type="evidence" value="ECO:0007669"/>
    <property type="project" value="InterPro"/>
</dbReference>
<evidence type="ECO:0000256" key="3">
    <source>
        <dbReference type="ARBA" id="ARBA00023204"/>
    </source>
</evidence>
<evidence type="ECO:0000256" key="2">
    <source>
        <dbReference type="ARBA" id="ARBA00022801"/>
    </source>
</evidence>
<dbReference type="SUPFAM" id="SSF52141">
    <property type="entry name" value="Uracil-DNA glycosylase-like"/>
    <property type="match status" value="1"/>
</dbReference>
<keyword evidence="2 5" id="KW-0378">Hydrolase</keyword>
<feature type="domain" description="Uracil-DNA glycosylase-like" evidence="4">
    <location>
        <begin position="2"/>
        <end position="144"/>
    </location>
</feature>
<dbReference type="GO" id="GO:0008263">
    <property type="term" value="F:pyrimidine-specific mismatch base pair DNA N-glycosylase activity"/>
    <property type="evidence" value="ECO:0007669"/>
    <property type="project" value="TreeGrafter"/>
</dbReference>
<protein>
    <submittedName>
        <fullName evidence="5">G/U mismatch-specific DNA glycosylase</fullName>
        <ecNumber evidence="5">3.2.2.28</ecNumber>
    </submittedName>
</protein>
<dbReference type="EC" id="3.2.2.28" evidence="5"/>
<dbReference type="PANTHER" id="PTHR12159">
    <property type="entry name" value="G/T AND G/U MISMATCH-SPECIFIC DNA GLYCOSYLASE"/>
    <property type="match status" value="1"/>
</dbReference>
<dbReference type="InterPro" id="IPR005122">
    <property type="entry name" value="Uracil-DNA_glycosylase-like"/>
</dbReference>
<evidence type="ECO:0000313" key="5">
    <source>
        <dbReference type="EMBL" id="MBO2029712.1"/>
    </source>
</evidence>
<dbReference type="InterPro" id="IPR015637">
    <property type="entry name" value="MUG/TDG"/>
</dbReference>
<dbReference type="InterPro" id="IPR036895">
    <property type="entry name" value="Uracil-DNA_glycosylase-like_sf"/>
</dbReference>
<dbReference type="CDD" id="cd10028">
    <property type="entry name" value="UDG-F2_TDG_MUG"/>
    <property type="match status" value="1"/>
</dbReference>
<keyword evidence="3" id="KW-0234">DNA repair</keyword>
<organism evidence="5 6">
    <name type="scientific">Klebsiella pneumoniae</name>
    <dbReference type="NCBI Taxonomy" id="573"/>
    <lineage>
        <taxon>Bacteria</taxon>
        <taxon>Pseudomonadati</taxon>
        <taxon>Pseudomonadota</taxon>
        <taxon>Gammaproteobacteria</taxon>
        <taxon>Enterobacterales</taxon>
        <taxon>Enterobacteriaceae</taxon>
        <taxon>Klebsiella/Raoultella group</taxon>
        <taxon>Klebsiella</taxon>
        <taxon>Klebsiella pneumoniae complex</taxon>
    </lineage>
</organism>
<dbReference type="Proteomes" id="UP000664620">
    <property type="component" value="Unassembled WGS sequence"/>
</dbReference>
<proteinExistence type="predicted"/>
<dbReference type="Gene3D" id="3.40.470.10">
    <property type="entry name" value="Uracil-DNA glycosylase-like domain"/>
    <property type="match status" value="1"/>
</dbReference>